<sequence length="435" mass="50080">MEKQETIPSKNKRRKCKVLPDDVLMDIFSRLPLKTLSNSKWVCKNWYVLVRHPLLAQLHFARNPLLPCPLFHSQHQDRESYLIDPEHFVNHENSATAYHLQLKDVKNFFGTRYLEVVGTVNGLVCFSPYRYAYQPLPYYICNPITRDYLIPPTSPMVDYRPLGNGFGFDSLHNEYKVIRILRESCWKTTGDMAAEVFTLGSDSWREITTNVPFINFMEPCNVLVNGCLHWVAYVGNHVGKRAILSFNVETEQFDVIQMPTKEGSYSDSYDLMVLGGHLCVMINNGLGNREIQVMKDYGVHSSWAKKFVLEPKAVNLFFSWGQMIELKNGEILFISNSGELGYYYHQTKIFSIVKIFIIKGGPVKADLSSPIFLTGSLFSPNNVGYYRRAEDKPFLTHRAIFSWNFTWSVTKGDITFAAFANQLKLLIFFFNVTCI</sequence>
<dbReference type="AlphaFoldDB" id="A0A835M4P3"/>
<dbReference type="InterPro" id="IPR050796">
    <property type="entry name" value="SCF_F-box_component"/>
</dbReference>
<dbReference type="OrthoDB" id="1894463at2759"/>
<evidence type="ECO:0000313" key="3">
    <source>
        <dbReference type="Proteomes" id="UP000631114"/>
    </source>
</evidence>
<keyword evidence="3" id="KW-1185">Reference proteome</keyword>
<dbReference type="PROSITE" id="PS50181">
    <property type="entry name" value="FBOX"/>
    <property type="match status" value="1"/>
</dbReference>
<dbReference type="Gene3D" id="1.20.1280.50">
    <property type="match status" value="1"/>
</dbReference>
<evidence type="ECO:0000313" key="2">
    <source>
        <dbReference type="EMBL" id="KAF9610631.1"/>
    </source>
</evidence>
<evidence type="ECO:0000259" key="1">
    <source>
        <dbReference type="PROSITE" id="PS50181"/>
    </source>
</evidence>
<dbReference type="InterPro" id="IPR017451">
    <property type="entry name" value="F-box-assoc_interact_dom"/>
</dbReference>
<organism evidence="2 3">
    <name type="scientific">Coptis chinensis</name>
    <dbReference type="NCBI Taxonomy" id="261450"/>
    <lineage>
        <taxon>Eukaryota</taxon>
        <taxon>Viridiplantae</taxon>
        <taxon>Streptophyta</taxon>
        <taxon>Embryophyta</taxon>
        <taxon>Tracheophyta</taxon>
        <taxon>Spermatophyta</taxon>
        <taxon>Magnoliopsida</taxon>
        <taxon>Ranunculales</taxon>
        <taxon>Ranunculaceae</taxon>
        <taxon>Coptidoideae</taxon>
        <taxon>Coptis</taxon>
    </lineage>
</organism>
<dbReference type="InterPro" id="IPR013187">
    <property type="entry name" value="F-box-assoc_dom_typ3"/>
</dbReference>
<dbReference type="PANTHER" id="PTHR31672">
    <property type="entry name" value="BNACNNG10540D PROTEIN"/>
    <property type="match status" value="1"/>
</dbReference>
<dbReference type="PANTHER" id="PTHR31672:SF13">
    <property type="entry name" value="F-BOX PROTEIN CPR30-LIKE"/>
    <property type="match status" value="1"/>
</dbReference>
<dbReference type="InterPro" id="IPR036047">
    <property type="entry name" value="F-box-like_dom_sf"/>
</dbReference>
<comment type="caution">
    <text evidence="2">The sequence shown here is derived from an EMBL/GenBank/DDBJ whole genome shotgun (WGS) entry which is preliminary data.</text>
</comment>
<dbReference type="InterPro" id="IPR001810">
    <property type="entry name" value="F-box_dom"/>
</dbReference>
<dbReference type="NCBIfam" id="TIGR01640">
    <property type="entry name" value="F_box_assoc_1"/>
    <property type="match status" value="1"/>
</dbReference>
<dbReference type="Proteomes" id="UP000631114">
    <property type="component" value="Unassembled WGS sequence"/>
</dbReference>
<proteinExistence type="predicted"/>
<feature type="domain" description="F-box" evidence="1">
    <location>
        <begin position="13"/>
        <end position="63"/>
    </location>
</feature>
<name>A0A835M4P3_9MAGN</name>
<gene>
    <name evidence="2" type="ORF">IFM89_023706</name>
</gene>
<dbReference type="Pfam" id="PF08268">
    <property type="entry name" value="FBA_3"/>
    <property type="match status" value="1"/>
</dbReference>
<protein>
    <recommendedName>
        <fullName evidence="1">F-box domain-containing protein</fullName>
    </recommendedName>
</protein>
<reference evidence="2 3" key="1">
    <citation type="submission" date="2020-10" db="EMBL/GenBank/DDBJ databases">
        <title>The Coptis chinensis genome and diversification of protoberbering-type alkaloids.</title>
        <authorList>
            <person name="Wang B."/>
            <person name="Shu S."/>
            <person name="Song C."/>
            <person name="Liu Y."/>
        </authorList>
    </citation>
    <scope>NUCLEOTIDE SEQUENCE [LARGE SCALE GENOMIC DNA]</scope>
    <source>
        <strain evidence="2">HL-2020</strain>
        <tissue evidence="2">Leaf</tissue>
    </source>
</reference>
<dbReference type="SUPFAM" id="SSF81383">
    <property type="entry name" value="F-box domain"/>
    <property type="match status" value="1"/>
</dbReference>
<accession>A0A835M4P3</accession>
<dbReference type="EMBL" id="JADFTS010000004">
    <property type="protein sequence ID" value="KAF9610631.1"/>
    <property type="molecule type" value="Genomic_DNA"/>
</dbReference>
<dbReference type="SMART" id="SM00256">
    <property type="entry name" value="FBOX"/>
    <property type="match status" value="1"/>
</dbReference>
<dbReference type="Pfam" id="PF12937">
    <property type="entry name" value="F-box-like"/>
    <property type="match status" value="1"/>
</dbReference>